<dbReference type="AlphaFoldDB" id="A0AAN6F4R7"/>
<comment type="caution">
    <text evidence="1">The sequence shown here is derived from an EMBL/GenBank/DDBJ whole genome shotgun (WGS) entry which is preliminary data.</text>
</comment>
<dbReference type="EMBL" id="JASUXU010000576">
    <property type="protein sequence ID" value="KAK0300369.1"/>
    <property type="molecule type" value="Genomic_DNA"/>
</dbReference>
<proteinExistence type="predicted"/>
<evidence type="ECO:0000313" key="1">
    <source>
        <dbReference type="EMBL" id="KAK0300369.1"/>
    </source>
</evidence>
<dbReference type="Proteomes" id="UP001168146">
    <property type="component" value="Unassembled WGS sequence"/>
</dbReference>
<name>A0AAN6F4R7_9PEZI</name>
<reference evidence="1" key="1">
    <citation type="submission" date="2021-12" db="EMBL/GenBank/DDBJ databases">
        <title>Black yeast isolated from Biological Soil Crust.</title>
        <authorList>
            <person name="Kurbessoian T."/>
        </authorList>
    </citation>
    <scope>NUCLEOTIDE SEQUENCE</scope>
    <source>
        <strain evidence="1">CCFEE 5208</strain>
    </source>
</reference>
<gene>
    <name evidence="1" type="ORF">LTR82_018333</name>
</gene>
<accession>A0AAN6F4R7</accession>
<organism evidence="1 2">
    <name type="scientific">Friedmanniomyces endolithicus</name>
    <dbReference type="NCBI Taxonomy" id="329885"/>
    <lineage>
        <taxon>Eukaryota</taxon>
        <taxon>Fungi</taxon>
        <taxon>Dikarya</taxon>
        <taxon>Ascomycota</taxon>
        <taxon>Pezizomycotina</taxon>
        <taxon>Dothideomycetes</taxon>
        <taxon>Dothideomycetidae</taxon>
        <taxon>Mycosphaerellales</taxon>
        <taxon>Teratosphaeriaceae</taxon>
        <taxon>Friedmanniomyces</taxon>
    </lineage>
</organism>
<protein>
    <submittedName>
        <fullName evidence="1">Uncharacterized protein</fullName>
    </submittedName>
</protein>
<feature type="non-terminal residue" evidence="1">
    <location>
        <position position="76"/>
    </location>
</feature>
<sequence length="76" mass="8685">MQKLSSDVISNKDDQQLTEDKLALLASSFFFELKRAAKYDSSGFHICQGEIRVRGDHTKVFMALRKMSAATMEFHK</sequence>
<evidence type="ECO:0000313" key="2">
    <source>
        <dbReference type="Proteomes" id="UP001168146"/>
    </source>
</evidence>